<accession>A0ABT6X286</accession>
<organism evidence="1 2">
    <name type="scientific">Actinoplanes sandaracinus</name>
    <dbReference type="NCBI Taxonomy" id="3045177"/>
    <lineage>
        <taxon>Bacteria</taxon>
        <taxon>Bacillati</taxon>
        <taxon>Actinomycetota</taxon>
        <taxon>Actinomycetes</taxon>
        <taxon>Micromonosporales</taxon>
        <taxon>Micromonosporaceae</taxon>
        <taxon>Actinoplanes</taxon>
    </lineage>
</organism>
<evidence type="ECO:0000313" key="2">
    <source>
        <dbReference type="Proteomes" id="UP001241758"/>
    </source>
</evidence>
<sequence>MNEAAERAARIRFLPESARTMLAAGADADDIARELLRRTDSPISAIKAISDSTGLCLADAKWVVHRNLAPGTRNATEKLWSDLLDALAPARESPTGPEADRPDS</sequence>
<gene>
    <name evidence="1" type="ORF">QLQ12_46605</name>
</gene>
<proteinExistence type="predicted"/>
<reference evidence="1 2" key="1">
    <citation type="submission" date="2023-05" db="EMBL/GenBank/DDBJ databases">
        <title>Actinoplanes sp. NEAU-A12 genome sequencing.</title>
        <authorList>
            <person name="Wang Z.-S."/>
        </authorList>
    </citation>
    <scope>NUCLEOTIDE SEQUENCE [LARGE SCALE GENOMIC DNA]</scope>
    <source>
        <strain evidence="1 2">NEAU-A12</strain>
    </source>
</reference>
<dbReference type="Proteomes" id="UP001241758">
    <property type="component" value="Unassembled WGS sequence"/>
</dbReference>
<evidence type="ECO:0000313" key="1">
    <source>
        <dbReference type="EMBL" id="MDI6106057.1"/>
    </source>
</evidence>
<protein>
    <recommendedName>
        <fullName evidence="3">ANTAR domain-containing protein</fullName>
    </recommendedName>
</protein>
<name>A0ABT6X286_9ACTN</name>
<evidence type="ECO:0008006" key="3">
    <source>
        <dbReference type="Google" id="ProtNLM"/>
    </source>
</evidence>
<dbReference type="RefSeq" id="WP_282767516.1">
    <property type="nucleotide sequence ID" value="NZ_JASCTH010000075.1"/>
</dbReference>
<comment type="caution">
    <text evidence="1">The sequence shown here is derived from an EMBL/GenBank/DDBJ whole genome shotgun (WGS) entry which is preliminary data.</text>
</comment>
<keyword evidence="2" id="KW-1185">Reference proteome</keyword>
<dbReference type="EMBL" id="JASCTH010000075">
    <property type="protein sequence ID" value="MDI6106057.1"/>
    <property type="molecule type" value="Genomic_DNA"/>
</dbReference>